<evidence type="ECO:0000259" key="3">
    <source>
        <dbReference type="Pfam" id="PF05368"/>
    </source>
</evidence>
<dbReference type="CDD" id="cd05251">
    <property type="entry name" value="NmrA_like_SDR_a"/>
    <property type="match status" value="1"/>
</dbReference>
<dbReference type="Gene3D" id="3.90.25.10">
    <property type="entry name" value="UDP-galactose 4-epimerase, domain 1"/>
    <property type="match status" value="1"/>
</dbReference>
<evidence type="ECO:0000256" key="2">
    <source>
        <dbReference type="ARBA" id="ARBA00022857"/>
    </source>
</evidence>
<dbReference type="PANTHER" id="PTHR42748:SF11">
    <property type="entry name" value="NMRA-LIKE DOMAIN-CONTAINING PROTEIN"/>
    <property type="match status" value="1"/>
</dbReference>
<dbReference type="Pfam" id="PF05368">
    <property type="entry name" value="NmrA"/>
    <property type="match status" value="1"/>
</dbReference>
<accession>A0A642UDB5</accession>
<dbReference type="GO" id="GO:0005634">
    <property type="term" value="C:nucleus"/>
    <property type="evidence" value="ECO:0007669"/>
    <property type="project" value="TreeGrafter"/>
</dbReference>
<proteinExistence type="inferred from homology"/>
<comment type="caution">
    <text evidence="4">The sequence shown here is derived from an EMBL/GenBank/DDBJ whole genome shotgun (WGS) entry which is preliminary data.</text>
</comment>
<organism evidence="4 5">
    <name type="scientific">Trichomonascus ciferrii</name>
    <dbReference type="NCBI Taxonomy" id="44093"/>
    <lineage>
        <taxon>Eukaryota</taxon>
        <taxon>Fungi</taxon>
        <taxon>Dikarya</taxon>
        <taxon>Ascomycota</taxon>
        <taxon>Saccharomycotina</taxon>
        <taxon>Dipodascomycetes</taxon>
        <taxon>Dipodascales</taxon>
        <taxon>Trichomonascaceae</taxon>
        <taxon>Trichomonascus</taxon>
        <taxon>Trichomonascus ciferrii complex</taxon>
    </lineage>
</organism>
<dbReference type="InterPro" id="IPR036291">
    <property type="entry name" value="NAD(P)-bd_dom_sf"/>
</dbReference>
<dbReference type="InterPro" id="IPR051164">
    <property type="entry name" value="NmrA-like_oxidored"/>
</dbReference>
<dbReference type="Proteomes" id="UP000761534">
    <property type="component" value="Unassembled WGS sequence"/>
</dbReference>
<evidence type="ECO:0000313" key="4">
    <source>
        <dbReference type="EMBL" id="KAA8897095.1"/>
    </source>
</evidence>
<feature type="domain" description="NmrA-like" evidence="3">
    <location>
        <begin position="4"/>
        <end position="285"/>
    </location>
</feature>
<comment type="similarity">
    <text evidence="1">Belongs to the NmrA-type oxidoreductase family.</text>
</comment>
<dbReference type="SUPFAM" id="SSF51735">
    <property type="entry name" value="NAD(P)-binding Rossmann-fold domains"/>
    <property type="match status" value="1"/>
</dbReference>
<name>A0A642UDB5_9ASCO</name>
<sequence>MSEKKILGVLGATGQQGGSVVDFVLNDSELSKQYAIRAFTRDPSKPAAESLAKRGVEVVGGDSGDLDTLKKRLVGVDTLFLMTPMAAGGPITEYETGKGIANAAVEAGVQYIIYSTLPYANKISEGKVSVPHFDDKAKTEEYIRTLPVKSSFYCPGFFMQNFDSMMAPQAQEDGSFAIQVALAGDIKVPIIDVDKDTGNFVGAVLADPEKYNHKTVHAASDFLSMNEVAKLLSDITGKNVKFQQVEAKDYLTFLPEALRDDILSMFLFYKWGFFGPDTESIVKQIDKSPRVPLNTLDKYFRQKPPL</sequence>
<dbReference type="PANTHER" id="PTHR42748">
    <property type="entry name" value="NITROGEN METABOLITE REPRESSION PROTEIN NMRA FAMILY MEMBER"/>
    <property type="match status" value="1"/>
</dbReference>
<dbReference type="InterPro" id="IPR008030">
    <property type="entry name" value="NmrA-like"/>
</dbReference>
<gene>
    <name evidence="4" type="ORF">TRICI_006771</name>
</gene>
<evidence type="ECO:0000313" key="5">
    <source>
        <dbReference type="Proteomes" id="UP000761534"/>
    </source>
</evidence>
<dbReference type="OrthoDB" id="4083373at2759"/>
<reference evidence="4" key="1">
    <citation type="journal article" date="2019" name="G3 (Bethesda)">
        <title>Genome Assemblies of Two Rare Opportunistic Yeast Pathogens: Diutina rugosa (syn. Candida rugosa) and Trichomonascus ciferrii (syn. Candida ciferrii).</title>
        <authorList>
            <person name="Mixao V."/>
            <person name="Saus E."/>
            <person name="Hansen A.P."/>
            <person name="Lass-Florl C."/>
            <person name="Gabaldon T."/>
        </authorList>
    </citation>
    <scope>NUCLEOTIDE SEQUENCE</scope>
    <source>
        <strain evidence="4">CBS 4856</strain>
    </source>
</reference>
<dbReference type="VEuPathDB" id="FungiDB:TRICI_006771"/>
<protein>
    <recommendedName>
        <fullName evidence="3">NmrA-like domain-containing protein</fullName>
    </recommendedName>
</protein>
<keyword evidence="5" id="KW-1185">Reference proteome</keyword>
<evidence type="ECO:0000256" key="1">
    <source>
        <dbReference type="ARBA" id="ARBA00006328"/>
    </source>
</evidence>
<dbReference type="Gene3D" id="3.40.50.720">
    <property type="entry name" value="NAD(P)-binding Rossmann-like Domain"/>
    <property type="match status" value="1"/>
</dbReference>
<dbReference type="EMBL" id="SWFS01000569">
    <property type="protein sequence ID" value="KAA8897095.1"/>
    <property type="molecule type" value="Genomic_DNA"/>
</dbReference>
<keyword evidence="2" id="KW-0521">NADP</keyword>
<dbReference type="AlphaFoldDB" id="A0A642UDB5"/>